<feature type="region of interest" description="Disordered" evidence="1">
    <location>
        <begin position="109"/>
        <end position="141"/>
    </location>
</feature>
<accession>A0A812ANB6</accession>
<organism evidence="2 3">
    <name type="scientific">Acanthosepion pharaonis</name>
    <name type="common">Pharaoh cuttlefish</name>
    <name type="synonym">Sepia pharaonis</name>
    <dbReference type="NCBI Taxonomy" id="158019"/>
    <lineage>
        <taxon>Eukaryota</taxon>
        <taxon>Metazoa</taxon>
        <taxon>Spiralia</taxon>
        <taxon>Lophotrochozoa</taxon>
        <taxon>Mollusca</taxon>
        <taxon>Cephalopoda</taxon>
        <taxon>Coleoidea</taxon>
        <taxon>Decapodiformes</taxon>
        <taxon>Sepiida</taxon>
        <taxon>Sepiina</taxon>
        <taxon>Sepiidae</taxon>
        <taxon>Acanthosepion</taxon>
    </lineage>
</organism>
<name>A0A812ANB6_ACAPH</name>
<protein>
    <submittedName>
        <fullName evidence="2">Uncharacterized protein</fullName>
    </submittedName>
</protein>
<keyword evidence="3" id="KW-1185">Reference proteome</keyword>
<evidence type="ECO:0000313" key="2">
    <source>
        <dbReference type="EMBL" id="CAE1141974.1"/>
    </source>
</evidence>
<dbReference type="EMBL" id="CAHIKZ030000027">
    <property type="protein sequence ID" value="CAE1141974.1"/>
    <property type="molecule type" value="Genomic_DNA"/>
</dbReference>
<gene>
    <name evidence="2" type="ORF">SPHA_981</name>
</gene>
<dbReference type="AlphaFoldDB" id="A0A812ANB6"/>
<evidence type="ECO:0000313" key="3">
    <source>
        <dbReference type="Proteomes" id="UP000597762"/>
    </source>
</evidence>
<proteinExistence type="predicted"/>
<sequence>MTNNELSAPVKCGRFFTATTEAPNNDDPEQFLSLPTSTINACHILLKLLNEYPAVGLHHPAPPAVSRTCSIRLTLPAFGSLLQYPALLHHPARPASLASGNDLQYPELPASSGSTSWHHRTTPAVVGTPASSGAPAVSSNTKPCSIRLNPCSIQLQRSSGSLLHHPAHSCSIQHSCSIRLTPASSGSLLQYPALLHHLAHSCSIQNSCIIWLTPAVSRTPASSGSLLQHPAPPPFPTIFISFSF</sequence>
<dbReference type="Proteomes" id="UP000597762">
    <property type="component" value="Unassembled WGS sequence"/>
</dbReference>
<comment type="caution">
    <text evidence="2">The sequence shown here is derived from an EMBL/GenBank/DDBJ whole genome shotgun (WGS) entry which is preliminary data.</text>
</comment>
<evidence type="ECO:0000256" key="1">
    <source>
        <dbReference type="SAM" id="MobiDB-lite"/>
    </source>
</evidence>
<reference evidence="2" key="1">
    <citation type="submission" date="2021-01" db="EMBL/GenBank/DDBJ databases">
        <authorList>
            <person name="Li R."/>
            <person name="Bekaert M."/>
        </authorList>
    </citation>
    <scope>NUCLEOTIDE SEQUENCE</scope>
    <source>
        <strain evidence="2">Farmed</strain>
    </source>
</reference>